<dbReference type="SUPFAM" id="SSF54184">
    <property type="entry name" value="Penicillin-binding protein 2x (pbp-2x), c-terminal domain"/>
    <property type="match status" value="1"/>
</dbReference>
<evidence type="ECO:0000313" key="4">
    <source>
        <dbReference type="Proteomes" id="UP000772812"/>
    </source>
</evidence>
<dbReference type="Gene3D" id="3.30.10.20">
    <property type="match status" value="1"/>
</dbReference>
<organism evidence="3 4">
    <name type="scientific">Persephonella atlantica</name>
    <dbReference type="NCBI Taxonomy" id="2699429"/>
    <lineage>
        <taxon>Bacteria</taxon>
        <taxon>Pseudomonadati</taxon>
        <taxon>Aquificota</taxon>
        <taxon>Aquificia</taxon>
        <taxon>Aquificales</taxon>
        <taxon>Hydrogenothermaceae</taxon>
        <taxon>Persephonella</taxon>
    </lineage>
</organism>
<dbReference type="SMART" id="SM00740">
    <property type="entry name" value="PASTA"/>
    <property type="match status" value="1"/>
</dbReference>
<evidence type="ECO:0000256" key="1">
    <source>
        <dbReference type="SAM" id="Coils"/>
    </source>
</evidence>
<dbReference type="EMBL" id="JAACYA010000001">
    <property type="protein sequence ID" value="MBK3332345.1"/>
    <property type="molecule type" value="Genomic_DNA"/>
</dbReference>
<dbReference type="Proteomes" id="UP000772812">
    <property type="component" value="Unassembled WGS sequence"/>
</dbReference>
<dbReference type="InterPro" id="IPR005543">
    <property type="entry name" value="PASTA_dom"/>
</dbReference>
<accession>A0ABS1GHI4</accession>
<comment type="caution">
    <text evidence="3">The sequence shown here is derived from an EMBL/GenBank/DDBJ whole genome shotgun (WGS) entry which is preliminary data.</text>
</comment>
<keyword evidence="1" id="KW-0175">Coiled coil</keyword>
<dbReference type="CDD" id="cd06577">
    <property type="entry name" value="PASTA_pknB"/>
    <property type="match status" value="1"/>
</dbReference>
<name>A0ABS1GHI4_9AQUI</name>
<feature type="coiled-coil region" evidence="1">
    <location>
        <begin position="6"/>
        <end position="57"/>
    </location>
</feature>
<sequence>MPEEFIRRLAETVERLEAERNSLRLEISNLERELSQIKELENEISLLKEKIVYLEEQLKKQPPKKKRLKKISINQFLNSINSSILEFERATKQVSGEKSYTISDITVELRVLVDLDDEMKIKVPDETVEISPEMLSKINFRLSPVVIEKEEEWIEVPNLVGLGLKEGEKLLKEKGLKYKVEKKESPYPENTIINQYPEPYTEVKKEVVIKLYVSKGKR</sequence>
<dbReference type="PROSITE" id="PS51178">
    <property type="entry name" value="PASTA"/>
    <property type="match status" value="1"/>
</dbReference>
<proteinExistence type="predicted"/>
<dbReference type="Pfam" id="PF03793">
    <property type="entry name" value="PASTA"/>
    <property type="match status" value="1"/>
</dbReference>
<evidence type="ECO:0000259" key="2">
    <source>
        <dbReference type="PROSITE" id="PS51178"/>
    </source>
</evidence>
<keyword evidence="4" id="KW-1185">Reference proteome</keyword>
<dbReference type="RefSeq" id="WP_200673723.1">
    <property type="nucleotide sequence ID" value="NZ_JAACYA010000001.1"/>
</dbReference>
<evidence type="ECO:0000313" key="3">
    <source>
        <dbReference type="EMBL" id="MBK3332345.1"/>
    </source>
</evidence>
<reference evidence="3 4" key="1">
    <citation type="journal article" date="2021" name="Syst. Appl. Microbiol.">
        <title>Persephonella atlantica sp. nov.: How to adapt to physico-chemical gradients in high temperature hydrothermal habitats.</title>
        <authorList>
            <person name="Francois D.X."/>
            <person name="Godfroy A."/>
            <person name="Mathien C."/>
            <person name="Aube J."/>
            <person name="Cathalot C."/>
            <person name="Lesongeur F."/>
            <person name="L'Haridon S."/>
            <person name="Philippon X."/>
            <person name="Roussel E.G."/>
        </authorList>
    </citation>
    <scope>NUCLEOTIDE SEQUENCE [LARGE SCALE GENOMIC DNA]</scope>
    <source>
        <strain evidence="3 4">MO1340</strain>
    </source>
</reference>
<feature type="domain" description="PASTA" evidence="2">
    <location>
        <begin position="150"/>
        <end position="215"/>
    </location>
</feature>
<protein>
    <submittedName>
        <fullName evidence="3">PASTA domain-containing protein</fullName>
    </submittedName>
</protein>
<gene>
    <name evidence="3" type="ORF">GWK41_04595</name>
</gene>